<dbReference type="Gene3D" id="2.60.120.200">
    <property type="match status" value="3"/>
</dbReference>
<dbReference type="SMART" id="SM00060">
    <property type="entry name" value="FN3"/>
    <property type="match status" value="2"/>
</dbReference>
<keyword evidence="2" id="KW-1015">Disulfide bond</keyword>
<evidence type="ECO:0000256" key="2">
    <source>
        <dbReference type="ARBA" id="ARBA00023157"/>
    </source>
</evidence>
<dbReference type="InterPro" id="IPR043543">
    <property type="entry name" value="PAPPA/PAPPA2"/>
</dbReference>
<dbReference type="InterPro" id="IPR013320">
    <property type="entry name" value="ConA-like_dom_sf"/>
</dbReference>
<feature type="signal peptide" evidence="3">
    <location>
        <begin position="1"/>
        <end position="32"/>
    </location>
</feature>
<dbReference type="PANTHER" id="PTHR46130">
    <property type="entry name" value="LAMGL DOMAIN-CONTAINING PROTEIN"/>
    <property type="match status" value="1"/>
</dbReference>
<dbReference type="CDD" id="cd00063">
    <property type="entry name" value="FN3"/>
    <property type="match status" value="1"/>
</dbReference>
<dbReference type="InterPro" id="IPR006558">
    <property type="entry name" value="LamG-like"/>
</dbReference>
<dbReference type="AlphaFoldDB" id="A0A832MLD6"/>
<sequence>MNHRFSDPLRTAGRALLAALAVAALTAAAATAQTGLQMNGTSQHVTFGAAPSLGVSTFTVECWFKRTGAGATASTGTGGVTAVPLVTKGRGEADGSTLDMNFFLGLRGTDSVLVADYEEGTGQTSPGLNHPIAGVTPVRSHVWYHAAVTFDGTTLRLYLNGNLESSVVVGAGRLPQSASLQHAALGTAMTSTGVAAGFFAGALDEPRVWNVARTQAEIQAGLAAEATGAEPGLVGAWLLNEGAGATAGNAVAGGVTGTLVNAPSWVAGAPYALNYGTFYAGTNGYVTFGNNAALGLSTFTIETWFRRDGAGIQTSTGAGGITDAIPLMAKGRAESDGSTLDMNWFLGLRGSDGVLVADFEEGAGGASPGLNHPIAGVTPVLAGSGWHHAAATYDGTTWALYLDGQLEATLAVGQPPQSASVQHASLASALNSTGVAAGFFHGALDEARVWSTARTLAEIQADANQQLAGPVPGLVARWGMNEAAGTVVASTAGGSVNGTLTGTGANWTAGAPFNLAFGPPAPPADPTLLAATPSADDTILVTWADQATNETSYVIERSTAGPAGPFTPLATLPANTTAYADGGLAPAAEYCYRVRAENGAGASGWAGPACATTPAPANRALDFAGAGRYVTFGAAPSLNAATFTIECWFRRDGAGATTTTGTGGVTDAIPLVSKGRGEAENPSVDLNWFLGLSAASGVLAADFEEGAGGANPSLNHPVFGTTPIPADGRWRHAAATYDGNEWVLYLDGCEEARLVVGRLPASATTQHASIATALTSTGAAAGSFDGAVDEVRVWSVARSAADIRAGMLAAATGAEPGLLGRWGLDEALGSVAKNSVAGGVNGALVGAPARDAGAPFGDPEAPAAAVLSPNGGEHLVIGQPTTLTWSASDCFGVTSVDLELSRAGPGGPWEPLAAGVPNTGSFAWTPTGPATTTALLRVTARDAAGNAGADLSDATWEIFDLSTPTLVALFSLEPGPEGITVRWQLTDASAFASVWLERGTGPAGPWSAVGAPVRTEGVLSSVLDREVENGRTYWYRLAAIARDGRVTAFGPIAGTAATVTEFALGAPAPNPTGGPASVTFALPREARAVVRVLDVQGRVRATLADGTFRAGLHRLAWNGEGAEGPLPSGIYFVRADLGGRAFTKRIVVGR</sequence>
<proteinExistence type="predicted"/>
<dbReference type="InterPro" id="IPR026444">
    <property type="entry name" value="Secre_tail"/>
</dbReference>
<dbReference type="SMART" id="SM00560">
    <property type="entry name" value="LamGL"/>
    <property type="match status" value="3"/>
</dbReference>
<dbReference type="GO" id="GO:0005615">
    <property type="term" value="C:extracellular space"/>
    <property type="evidence" value="ECO:0007669"/>
    <property type="project" value="TreeGrafter"/>
</dbReference>
<dbReference type="Gene3D" id="2.60.40.4070">
    <property type="match status" value="1"/>
</dbReference>
<evidence type="ECO:0000259" key="4">
    <source>
        <dbReference type="PROSITE" id="PS50853"/>
    </source>
</evidence>
<accession>A0A832MLD6</accession>
<protein>
    <submittedName>
        <fullName evidence="5">T9SS type A sorting domain-containing protein</fullName>
    </submittedName>
</protein>
<feature type="domain" description="Fibronectin type-III" evidence="4">
    <location>
        <begin position="522"/>
        <end position="616"/>
    </location>
</feature>
<reference evidence="5" key="1">
    <citation type="journal article" date="2020" name="mSystems">
        <title>Genome- and Community-Level Interaction Insights into Carbon Utilization and Element Cycling Functions of Hydrothermarchaeota in Hydrothermal Sediment.</title>
        <authorList>
            <person name="Zhou Z."/>
            <person name="Liu Y."/>
            <person name="Xu W."/>
            <person name="Pan J."/>
            <person name="Luo Z.H."/>
            <person name="Li M."/>
        </authorList>
    </citation>
    <scope>NUCLEOTIDE SEQUENCE [LARGE SCALE GENOMIC DNA]</scope>
    <source>
        <strain evidence="5">SpSt-381</strain>
    </source>
</reference>
<dbReference type="PROSITE" id="PS50853">
    <property type="entry name" value="FN3"/>
    <property type="match status" value="1"/>
</dbReference>
<evidence type="ECO:0000313" key="5">
    <source>
        <dbReference type="EMBL" id="HGZ43515.1"/>
    </source>
</evidence>
<dbReference type="SUPFAM" id="SSF49899">
    <property type="entry name" value="Concanavalin A-like lectins/glucanases"/>
    <property type="match status" value="3"/>
</dbReference>
<dbReference type="GO" id="GO:0007166">
    <property type="term" value="P:cell surface receptor signaling pathway"/>
    <property type="evidence" value="ECO:0007669"/>
    <property type="project" value="TreeGrafter"/>
</dbReference>
<keyword evidence="1 3" id="KW-0732">Signal</keyword>
<comment type="caution">
    <text evidence="5">The sequence shown here is derived from an EMBL/GenBank/DDBJ whole genome shotgun (WGS) entry which is preliminary data.</text>
</comment>
<dbReference type="SUPFAM" id="SSF49265">
    <property type="entry name" value="Fibronectin type III"/>
    <property type="match status" value="1"/>
</dbReference>
<evidence type="ECO:0000256" key="3">
    <source>
        <dbReference type="SAM" id="SignalP"/>
    </source>
</evidence>
<dbReference type="NCBIfam" id="TIGR04183">
    <property type="entry name" value="Por_Secre_tail"/>
    <property type="match status" value="1"/>
</dbReference>
<dbReference type="Gene3D" id="2.60.40.10">
    <property type="entry name" value="Immunoglobulins"/>
    <property type="match status" value="2"/>
</dbReference>
<dbReference type="Pfam" id="PF00041">
    <property type="entry name" value="fn3"/>
    <property type="match status" value="1"/>
</dbReference>
<dbReference type="InterPro" id="IPR003961">
    <property type="entry name" value="FN3_dom"/>
</dbReference>
<dbReference type="InterPro" id="IPR036116">
    <property type="entry name" value="FN3_sf"/>
</dbReference>
<feature type="chain" id="PRO_5033020808" evidence="3">
    <location>
        <begin position="33"/>
        <end position="1150"/>
    </location>
</feature>
<dbReference type="Pfam" id="PF13385">
    <property type="entry name" value="Laminin_G_3"/>
    <property type="match status" value="3"/>
</dbReference>
<dbReference type="PANTHER" id="PTHR46130:SF3">
    <property type="entry name" value="CHROMOSOME UNDETERMINED SCAFFOLD_33, WHOLE GENOME SHOTGUN SEQUENCE"/>
    <property type="match status" value="1"/>
</dbReference>
<name>A0A832MLD6_UNCEI</name>
<evidence type="ECO:0000256" key="1">
    <source>
        <dbReference type="ARBA" id="ARBA00022729"/>
    </source>
</evidence>
<dbReference type="EMBL" id="DSQF01000018">
    <property type="protein sequence ID" value="HGZ43515.1"/>
    <property type="molecule type" value="Genomic_DNA"/>
</dbReference>
<organism evidence="5">
    <name type="scientific">Eiseniibacteriota bacterium</name>
    <dbReference type="NCBI Taxonomy" id="2212470"/>
    <lineage>
        <taxon>Bacteria</taxon>
        <taxon>Candidatus Eiseniibacteriota</taxon>
    </lineage>
</organism>
<dbReference type="InterPro" id="IPR013783">
    <property type="entry name" value="Ig-like_fold"/>
</dbReference>
<dbReference type="GO" id="GO:0006508">
    <property type="term" value="P:proteolysis"/>
    <property type="evidence" value="ECO:0007669"/>
    <property type="project" value="TreeGrafter"/>
</dbReference>
<dbReference type="GO" id="GO:0004222">
    <property type="term" value="F:metalloendopeptidase activity"/>
    <property type="evidence" value="ECO:0007669"/>
    <property type="project" value="TreeGrafter"/>
</dbReference>
<gene>
    <name evidence="5" type="ORF">ENR23_08835</name>
</gene>